<evidence type="ECO:0000313" key="3">
    <source>
        <dbReference type="Proteomes" id="UP000632740"/>
    </source>
</evidence>
<dbReference type="InterPro" id="IPR029063">
    <property type="entry name" value="SAM-dependent_MTases_sf"/>
</dbReference>
<evidence type="ECO:0000259" key="1">
    <source>
        <dbReference type="Pfam" id="PF08241"/>
    </source>
</evidence>
<dbReference type="SUPFAM" id="SSF53335">
    <property type="entry name" value="S-adenosyl-L-methionine-dependent methyltransferases"/>
    <property type="match status" value="1"/>
</dbReference>
<reference evidence="2" key="1">
    <citation type="submission" date="2021-01" db="EMBL/GenBank/DDBJ databases">
        <title>Whole genome shotgun sequence of Cellulomonas chitinilytica NBRC 110799.</title>
        <authorList>
            <person name="Komaki H."/>
            <person name="Tamura T."/>
        </authorList>
    </citation>
    <scope>NUCLEOTIDE SEQUENCE</scope>
    <source>
        <strain evidence="2">NBRC 110799</strain>
    </source>
</reference>
<protein>
    <submittedName>
        <fullName evidence="2">Methyltransferase</fullName>
    </submittedName>
</protein>
<comment type="caution">
    <text evidence="2">The sequence shown here is derived from an EMBL/GenBank/DDBJ whole genome shotgun (WGS) entry which is preliminary data.</text>
</comment>
<proteinExistence type="predicted"/>
<organism evidence="2 3">
    <name type="scientific">Cellulomonas chitinilytica</name>
    <dbReference type="NCBI Taxonomy" id="398759"/>
    <lineage>
        <taxon>Bacteria</taxon>
        <taxon>Bacillati</taxon>
        <taxon>Actinomycetota</taxon>
        <taxon>Actinomycetes</taxon>
        <taxon>Micrococcales</taxon>
        <taxon>Cellulomonadaceae</taxon>
        <taxon>Cellulomonas</taxon>
    </lineage>
</organism>
<dbReference type="EMBL" id="BONK01000016">
    <property type="protein sequence ID" value="GIG23114.1"/>
    <property type="molecule type" value="Genomic_DNA"/>
</dbReference>
<accession>A0A919P8Z6</accession>
<dbReference type="PANTHER" id="PTHR43591">
    <property type="entry name" value="METHYLTRANSFERASE"/>
    <property type="match status" value="1"/>
</dbReference>
<gene>
    <name evidence="2" type="ORF">Cch01nite_38380</name>
</gene>
<dbReference type="CDD" id="cd02440">
    <property type="entry name" value="AdoMet_MTases"/>
    <property type="match status" value="1"/>
</dbReference>
<dbReference type="Proteomes" id="UP000632740">
    <property type="component" value="Unassembled WGS sequence"/>
</dbReference>
<keyword evidence="2" id="KW-0489">Methyltransferase</keyword>
<dbReference type="Gene3D" id="3.40.50.150">
    <property type="entry name" value="Vaccinia Virus protein VP39"/>
    <property type="match status" value="1"/>
</dbReference>
<dbReference type="Pfam" id="PF08241">
    <property type="entry name" value="Methyltransf_11"/>
    <property type="match status" value="1"/>
</dbReference>
<sequence length="287" mass="30964">MPNSVDNGRRAREGAEMEIPPDVQAYYAIGDEQARLGAGHGRLEALRTTELLHRWLPPAPAVVLDVGGAAGRYALPLADEGYTVHLVDPVPLHVEQARAASAAARRPLASVTEGDARALAFDDGSVDAVLLLGPLYHLPSRPDRLRAWAEARRVLRPGGVVVAAAISRFGSTIDGFASGFLRDPRFAEVVRRGVETGEHVNADRVPGWFATAYFHRADELAHEVEEAGLELDGPVAVEGPGSFQRGIEELLDDPGTRERVLDAIRRVEREPSLLGASAHLLVRGRRA</sequence>
<name>A0A919P8Z6_9CELL</name>
<dbReference type="GO" id="GO:0032259">
    <property type="term" value="P:methylation"/>
    <property type="evidence" value="ECO:0007669"/>
    <property type="project" value="UniProtKB-KW"/>
</dbReference>
<feature type="domain" description="Methyltransferase type 11" evidence="1">
    <location>
        <begin position="64"/>
        <end position="162"/>
    </location>
</feature>
<dbReference type="GO" id="GO:0008757">
    <property type="term" value="F:S-adenosylmethionine-dependent methyltransferase activity"/>
    <property type="evidence" value="ECO:0007669"/>
    <property type="project" value="InterPro"/>
</dbReference>
<evidence type="ECO:0000313" key="2">
    <source>
        <dbReference type="EMBL" id="GIG23114.1"/>
    </source>
</evidence>
<dbReference type="AlphaFoldDB" id="A0A919P8Z6"/>
<keyword evidence="3" id="KW-1185">Reference proteome</keyword>
<keyword evidence="2" id="KW-0808">Transferase</keyword>
<dbReference type="InterPro" id="IPR013216">
    <property type="entry name" value="Methyltransf_11"/>
</dbReference>